<dbReference type="AlphaFoldDB" id="A0A9N9SB45"/>
<protein>
    <submittedName>
        <fullName evidence="3">Uncharacterized protein</fullName>
    </submittedName>
</protein>
<dbReference type="Proteomes" id="UP001153737">
    <property type="component" value="Chromosome 13"/>
</dbReference>
<reference evidence="3" key="2">
    <citation type="submission" date="2022-10" db="EMBL/GenBank/DDBJ databases">
        <authorList>
            <consortium name="ENA_rothamsted_submissions"/>
            <consortium name="culmorum"/>
            <person name="King R."/>
        </authorList>
    </citation>
    <scope>NUCLEOTIDE SEQUENCE</scope>
</reference>
<proteinExistence type="predicted"/>
<organism evidence="3 4">
    <name type="scientific">Phaedon cochleariae</name>
    <name type="common">Mustard beetle</name>
    <dbReference type="NCBI Taxonomy" id="80249"/>
    <lineage>
        <taxon>Eukaryota</taxon>
        <taxon>Metazoa</taxon>
        <taxon>Ecdysozoa</taxon>
        <taxon>Arthropoda</taxon>
        <taxon>Hexapoda</taxon>
        <taxon>Insecta</taxon>
        <taxon>Pterygota</taxon>
        <taxon>Neoptera</taxon>
        <taxon>Endopterygota</taxon>
        <taxon>Coleoptera</taxon>
        <taxon>Polyphaga</taxon>
        <taxon>Cucujiformia</taxon>
        <taxon>Chrysomeloidea</taxon>
        <taxon>Chrysomelidae</taxon>
        <taxon>Chrysomelinae</taxon>
        <taxon>Chrysomelini</taxon>
        <taxon>Phaedon</taxon>
    </lineage>
</organism>
<dbReference type="InterPro" id="IPR042401">
    <property type="entry name" value="SPMAP2-like"/>
</dbReference>
<keyword evidence="1" id="KW-0677">Repeat</keyword>
<dbReference type="InterPro" id="IPR006623">
    <property type="entry name" value="THEG"/>
</dbReference>
<dbReference type="PANTHER" id="PTHR15901">
    <property type="entry name" value="TESTICULAR HAPLOID EXPRESSED GENE PROTEIN"/>
    <property type="match status" value="1"/>
</dbReference>
<evidence type="ECO:0000256" key="1">
    <source>
        <dbReference type="ARBA" id="ARBA00022737"/>
    </source>
</evidence>
<dbReference type="PANTHER" id="PTHR15901:SF16">
    <property type="entry name" value="TESTICULAR HAPLOID EXPRESSED GENE PROTEIN"/>
    <property type="match status" value="1"/>
</dbReference>
<dbReference type="EMBL" id="OU896719">
    <property type="protein sequence ID" value="CAG9815866.1"/>
    <property type="molecule type" value="Genomic_DNA"/>
</dbReference>
<sequence length="140" mass="15857">MVTKSILKGSSNIPDGFRQIHPETFSRKPKSQKKIKQIGSPGTSHISENLSSLAEPKKRPIVNMDDSHWKVKNSTLKYKATKRIRSLARPKAVTPKCRELVGTANTSISSVSPSALKYQPTSRIIELARPKDWMYYEKYE</sequence>
<gene>
    <name evidence="3" type="ORF">PHAECO_LOCUS3613</name>
</gene>
<dbReference type="OrthoDB" id="25466at2759"/>
<name>A0A9N9SB45_PHACE</name>
<dbReference type="SMART" id="SM00705">
    <property type="entry name" value="THEG"/>
    <property type="match status" value="3"/>
</dbReference>
<evidence type="ECO:0000313" key="4">
    <source>
        <dbReference type="Proteomes" id="UP001153737"/>
    </source>
</evidence>
<evidence type="ECO:0000313" key="3">
    <source>
        <dbReference type="EMBL" id="CAG9815866.1"/>
    </source>
</evidence>
<feature type="compositionally biased region" description="Basic residues" evidence="2">
    <location>
        <begin position="27"/>
        <end position="36"/>
    </location>
</feature>
<feature type="compositionally biased region" description="Polar residues" evidence="2">
    <location>
        <begin position="40"/>
        <end position="52"/>
    </location>
</feature>
<accession>A0A9N9SB45</accession>
<dbReference type="Pfam" id="PF14912">
    <property type="entry name" value="THEG"/>
    <property type="match status" value="1"/>
</dbReference>
<reference evidence="3" key="1">
    <citation type="submission" date="2022-01" db="EMBL/GenBank/DDBJ databases">
        <authorList>
            <person name="King R."/>
        </authorList>
    </citation>
    <scope>NUCLEOTIDE SEQUENCE</scope>
</reference>
<evidence type="ECO:0000256" key="2">
    <source>
        <dbReference type="SAM" id="MobiDB-lite"/>
    </source>
</evidence>
<keyword evidence="4" id="KW-1185">Reference proteome</keyword>
<feature type="region of interest" description="Disordered" evidence="2">
    <location>
        <begin position="1"/>
        <end position="57"/>
    </location>
</feature>